<feature type="compositionally biased region" description="Basic and acidic residues" evidence="1">
    <location>
        <begin position="307"/>
        <end position="318"/>
    </location>
</feature>
<evidence type="ECO:0000313" key="2">
    <source>
        <dbReference type="EMBL" id="CAE8633131.1"/>
    </source>
</evidence>
<feature type="region of interest" description="Disordered" evidence="1">
    <location>
        <begin position="283"/>
        <end position="331"/>
    </location>
</feature>
<evidence type="ECO:0000256" key="1">
    <source>
        <dbReference type="SAM" id="MobiDB-lite"/>
    </source>
</evidence>
<dbReference type="AlphaFoldDB" id="A0A813H670"/>
<feature type="region of interest" description="Disordered" evidence="1">
    <location>
        <begin position="41"/>
        <end position="116"/>
    </location>
</feature>
<reference evidence="2" key="1">
    <citation type="submission" date="2021-02" db="EMBL/GenBank/DDBJ databases">
        <authorList>
            <person name="Dougan E. K."/>
            <person name="Rhodes N."/>
            <person name="Thang M."/>
            <person name="Chan C."/>
        </authorList>
    </citation>
    <scope>NUCLEOTIDE SEQUENCE</scope>
</reference>
<organism evidence="2 3">
    <name type="scientific">Polarella glacialis</name>
    <name type="common">Dinoflagellate</name>
    <dbReference type="NCBI Taxonomy" id="89957"/>
    <lineage>
        <taxon>Eukaryota</taxon>
        <taxon>Sar</taxon>
        <taxon>Alveolata</taxon>
        <taxon>Dinophyceae</taxon>
        <taxon>Suessiales</taxon>
        <taxon>Suessiaceae</taxon>
        <taxon>Polarella</taxon>
    </lineage>
</organism>
<feature type="region of interest" description="Disordered" evidence="1">
    <location>
        <begin position="213"/>
        <end position="237"/>
    </location>
</feature>
<feature type="compositionally biased region" description="Polar residues" evidence="1">
    <location>
        <begin position="462"/>
        <end position="487"/>
    </location>
</feature>
<dbReference type="Proteomes" id="UP000654075">
    <property type="component" value="Unassembled WGS sequence"/>
</dbReference>
<accession>A0A813H670</accession>
<sequence length="510" mass="54104">MSPPAKSWYPCGEDPAVDAAAAALAAEASANAKAAWQLFTSPSTVRPLEARQSGRSLLRDSSVSRRERFASPVLSPLPRPWTQVPRPGIRAASPPPKLTQGAGTFAGTRGQARPAPSSDLGFSALCAAQRARNALAAVEAAGNARVGQVAARAKVAPLDMSVVGVAARPSTGLQVTPASPLLSPAPCSARCLRPAGVGSWASGGSLLAPQPLARRPAAGARPTRCSPSSVSSQATATATSPVLAPAAEGAAGAIQRQLGGQNPTVAQLSSSEAGSKAIDAALSRPRQHQPHQQRQQQPRQQQLRQQRQPEQENVHPDDEQPETTTHTEHSLVEEGLKPELSAQGNQVAELMLQSSEVLHRFRKLLPPISKPPSCLQLDTLPQEPCAGGPVLLGHPMTLPEPSYLWEPKVWMDMDTQVPESLFQRMEKLGQEARRRGQHALSRGSSSNQLKRLVRYDRLPGASRQSTAPAAQKEQNNQLGRSAVNSKPSAIPVQRSVFDLLPASRQRCSSD</sequence>
<feature type="region of interest" description="Disordered" evidence="1">
    <location>
        <begin position="429"/>
        <end position="495"/>
    </location>
</feature>
<name>A0A813H670_POLGL</name>
<keyword evidence="3" id="KW-1185">Reference proteome</keyword>
<dbReference type="EMBL" id="CAJNNV010030642">
    <property type="protein sequence ID" value="CAE8633131.1"/>
    <property type="molecule type" value="Genomic_DNA"/>
</dbReference>
<feature type="compositionally biased region" description="Low complexity" evidence="1">
    <location>
        <begin position="292"/>
        <end position="306"/>
    </location>
</feature>
<proteinExistence type="predicted"/>
<evidence type="ECO:0000313" key="3">
    <source>
        <dbReference type="Proteomes" id="UP000654075"/>
    </source>
</evidence>
<gene>
    <name evidence="2" type="ORF">PGLA1383_LOCUS49044</name>
</gene>
<dbReference type="OrthoDB" id="10530704at2759"/>
<comment type="caution">
    <text evidence="2">The sequence shown here is derived from an EMBL/GenBank/DDBJ whole genome shotgun (WGS) entry which is preliminary data.</text>
</comment>
<protein>
    <submittedName>
        <fullName evidence="2">Uncharacterized protein</fullName>
    </submittedName>
</protein>